<dbReference type="EMBL" id="QWEI01000001">
    <property type="protein sequence ID" value="RHW39908.1"/>
    <property type="molecule type" value="Genomic_DNA"/>
</dbReference>
<accession>A0A396SHY3</accession>
<keyword evidence="3" id="KW-1185">Reference proteome</keyword>
<keyword evidence="1" id="KW-0812">Transmembrane</keyword>
<keyword evidence="1" id="KW-0472">Membrane</keyword>
<dbReference type="OrthoDB" id="2734624at2"/>
<dbReference type="AlphaFoldDB" id="A0A396SHY3"/>
<comment type="caution">
    <text evidence="2">The sequence shown here is derived from an EMBL/GenBank/DDBJ whole genome shotgun (WGS) entry which is preliminary data.</text>
</comment>
<organism evidence="2 3">
    <name type="scientific">Ureibacillus yapensis</name>
    <dbReference type="NCBI Taxonomy" id="2304605"/>
    <lineage>
        <taxon>Bacteria</taxon>
        <taxon>Bacillati</taxon>
        <taxon>Bacillota</taxon>
        <taxon>Bacilli</taxon>
        <taxon>Bacillales</taxon>
        <taxon>Caryophanaceae</taxon>
        <taxon>Ureibacillus</taxon>
    </lineage>
</organism>
<feature type="transmembrane region" description="Helical" evidence="1">
    <location>
        <begin position="136"/>
        <end position="156"/>
    </location>
</feature>
<name>A0A396SHY3_9BACL</name>
<protein>
    <submittedName>
        <fullName evidence="2">Uncharacterized protein</fullName>
    </submittedName>
</protein>
<evidence type="ECO:0000256" key="1">
    <source>
        <dbReference type="SAM" id="Phobius"/>
    </source>
</evidence>
<feature type="transmembrane region" description="Helical" evidence="1">
    <location>
        <begin position="12"/>
        <end position="32"/>
    </location>
</feature>
<feature type="transmembrane region" description="Helical" evidence="1">
    <location>
        <begin position="162"/>
        <end position="185"/>
    </location>
</feature>
<reference evidence="2 3" key="1">
    <citation type="submission" date="2018-08" db="EMBL/GenBank/DDBJ databases">
        <title>Lysinibacillus sp. YLB-03 draft genome sequence.</title>
        <authorList>
            <person name="Yu L."/>
        </authorList>
    </citation>
    <scope>NUCLEOTIDE SEQUENCE [LARGE SCALE GENOMIC DNA]</scope>
    <source>
        <strain evidence="2 3">YLB-03</strain>
    </source>
</reference>
<sequence>MKEEIESVTFKENYIFITLFVHVVIGSIVSLMPEENVLEWFMINMGIAIVLAILNLILWIFHKHDSKRYFSLHSFVMIMGGVYYAMSPAFKALYPTVFFWILLAITIGLTCVLFLKREFITRALVNPRESWFKGLLFYYMATVLIIGAVMWAYILAFDGGSFFVVAIIFYFIGLFLLMVAPALLATREQIKELKQQ</sequence>
<dbReference type="Proteomes" id="UP000265692">
    <property type="component" value="Unassembled WGS sequence"/>
</dbReference>
<feature type="transmembrane region" description="Helical" evidence="1">
    <location>
        <begin position="68"/>
        <end position="86"/>
    </location>
</feature>
<keyword evidence="1" id="KW-1133">Transmembrane helix</keyword>
<gene>
    <name evidence="2" type="ORF">D1B33_03410</name>
</gene>
<feature type="transmembrane region" description="Helical" evidence="1">
    <location>
        <begin position="38"/>
        <end position="61"/>
    </location>
</feature>
<evidence type="ECO:0000313" key="2">
    <source>
        <dbReference type="EMBL" id="RHW39908.1"/>
    </source>
</evidence>
<feature type="transmembrane region" description="Helical" evidence="1">
    <location>
        <begin position="92"/>
        <end position="115"/>
    </location>
</feature>
<dbReference type="RefSeq" id="WP_118874918.1">
    <property type="nucleotide sequence ID" value="NZ_QWEI01000001.1"/>
</dbReference>
<evidence type="ECO:0000313" key="3">
    <source>
        <dbReference type="Proteomes" id="UP000265692"/>
    </source>
</evidence>
<proteinExistence type="predicted"/>